<dbReference type="AlphaFoldDB" id="A0A9P0K079"/>
<dbReference type="OrthoDB" id="8183628at2759"/>
<name>A0A9P0K079_ACAOB</name>
<evidence type="ECO:0000313" key="2">
    <source>
        <dbReference type="Proteomes" id="UP001152888"/>
    </source>
</evidence>
<reference evidence="1" key="1">
    <citation type="submission" date="2022-03" db="EMBL/GenBank/DDBJ databases">
        <authorList>
            <person name="Sayadi A."/>
        </authorList>
    </citation>
    <scope>NUCLEOTIDE SEQUENCE</scope>
</reference>
<organism evidence="1 2">
    <name type="scientific">Acanthoscelides obtectus</name>
    <name type="common">Bean weevil</name>
    <name type="synonym">Bruchus obtectus</name>
    <dbReference type="NCBI Taxonomy" id="200917"/>
    <lineage>
        <taxon>Eukaryota</taxon>
        <taxon>Metazoa</taxon>
        <taxon>Ecdysozoa</taxon>
        <taxon>Arthropoda</taxon>
        <taxon>Hexapoda</taxon>
        <taxon>Insecta</taxon>
        <taxon>Pterygota</taxon>
        <taxon>Neoptera</taxon>
        <taxon>Endopterygota</taxon>
        <taxon>Coleoptera</taxon>
        <taxon>Polyphaga</taxon>
        <taxon>Cucujiformia</taxon>
        <taxon>Chrysomeloidea</taxon>
        <taxon>Chrysomelidae</taxon>
        <taxon>Bruchinae</taxon>
        <taxon>Bruchini</taxon>
        <taxon>Acanthoscelides</taxon>
    </lineage>
</organism>
<evidence type="ECO:0000313" key="1">
    <source>
        <dbReference type="EMBL" id="CAH1964718.1"/>
    </source>
</evidence>
<keyword evidence="2" id="KW-1185">Reference proteome</keyword>
<feature type="non-terminal residue" evidence="1">
    <location>
        <position position="61"/>
    </location>
</feature>
<dbReference type="EMBL" id="CAKOFQ010006718">
    <property type="protein sequence ID" value="CAH1964718.1"/>
    <property type="molecule type" value="Genomic_DNA"/>
</dbReference>
<gene>
    <name evidence="1" type="ORF">ACAOBT_LOCUS5978</name>
</gene>
<proteinExistence type="predicted"/>
<dbReference type="Proteomes" id="UP001152888">
    <property type="component" value="Unassembled WGS sequence"/>
</dbReference>
<accession>A0A9P0K079</accession>
<protein>
    <submittedName>
        <fullName evidence="1">Uncharacterized protein</fullName>
    </submittedName>
</protein>
<sequence length="61" mass="7176">RFILLSYCRQQNITTNKCDIPPSAPKRIEEAINCCQDEIKIAILSDSRTQVHEWQKNSIEW</sequence>
<comment type="caution">
    <text evidence="1">The sequence shown here is derived from an EMBL/GenBank/DDBJ whole genome shotgun (WGS) entry which is preliminary data.</text>
</comment>